<feature type="domain" description="Peptidase A1" evidence="7">
    <location>
        <begin position="101"/>
        <end position="454"/>
    </location>
</feature>
<proteinExistence type="inferred from homology"/>
<comment type="caution">
    <text evidence="8">The sequence shown here is derived from an EMBL/GenBank/DDBJ whole genome shotgun (WGS) entry which is preliminary data.</text>
</comment>
<evidence type="ECO:0000256" key="4">
    <source>
        <dbReference type="ARBA" id="ARBA00022801"/>
    </source>
</evidence>
<evidence type="ECO:0000256" key="2">
    <source>
        <dbReference type="ARBA" id="ARBA00022670"/>
    </source>
</evidence>
<evidence type="ECO:0000313" key="8">
    <source>
        <dbReference type="EMBL" id="KAH7366012.1"/>
    </source>
</evidence>
<dbReference type="Pfam" id="PF14541">
    <property type="entry name" value="TAXi_C"/>
    <property type="match status" value="1"/>
</dbReference>
<feature type="chain" id="PRO_5035794530" description="Peptidase A1 domain-containing protein" evidence="6">
    <location>
        <begin position="26"/>
        <end position="462"/>
    </location>
</feature>
<sequence>MGKLSMTAALLVFLLYMCFLPFSASESTYMSFPLTNRDAKSSVIRVQEADASDMPENMPMKDFVATGRAMQKRMKRHRRAVDKPGPLVGSFTYLKENVGDFYLTISVGSPPQHLIFTLDTGSELTWTQCKPCKVCGASGGPVFSFNKSSSYVPVPCKSPICSQSLGFSGGCGNSTGKCIFQLQYGDGSVDAGYLSVDTFHLSRNMSESFVFGCAVITIETVPIPISGIMGLNAGPYSFTSQLFSRNANLPRRFAYCLPDRFLNLNAEGTMLFGEYKIPTRMTQYTPLVPPYGPLGDLYYFVDLEGISVGKKFIKGPVMNTGLELGGTIFDSGTAVTHLMRPLYLQLLAEVRRQTTHLHPFAVNGTASDLCYTVPLQASQLPKMPVVTMHFRGGAELELGAESLLYAYGYDNNSIVLCLAFLSTQTSLSINIIGNYQQQNYWVEYDLESSSIGLSKAKCPVRS</sequence>
<dbReference type="EMBL" id="CM035423">
    <property type="protein sequence ID" value="KAH7366012.1"/>
    <property type="molecule type" value="Genomic_DNA"/>
</dbReference>
<dbReference type="AlphaFoldDB" id="A0A8T2SRX3"/>
<reference evidence="8" key="1">
    <citation type="submission" date="2021-08" db="EMBL/GenBank/DDBJ databases">
        <title>WGS assembly of Ceratopteris richardii.</title>
        <authorList>
            <person name="Marchant D.B."/>
            <person name="Chen G."/>
            <person name="Jenkins J."/>
            <person name="Shu S."/>
            <person name="Leebens-Mack J."/>
            <person name="Grimwood J."/>
            <person name="Schmutz J."/>
            <person name="Soltis P."/>
            <person name="Soltis D."/>
            <person name="Chen Z.-H."/>
        </authorList>
    </citation>
    <scope>NUCLEOTIDE SEQUENCE</scope>
    <source>
        <strain evidence="8">Whitten #5841</strain>
        <tissue evidence="8">Leaf</tissue>
    </source>
</reference>
<keyword evidence="3" id="KW-0064">Aspartyl protease</keyword>
<dbReference type="InterPro" id="IPR021109">
    <property type="entry name" value="Peptidase_aspartic_dom_sf"/>
</dbReference>
<evidence type="ECO:0000256" key="3">
    <source>
        <dbReference type="ARBA" id="ARBA00022750"/>
    </source>
</evidence>
<keyword evidence="6" id="KW-0732">Signal</keyword>
<dbReference type="InterPro" id="IPR032799">
    <property type="entry name" value="TAXi_C"/>
</dbReference>
<keyword evidence="9" id="KW-1185">Reference proteome</keyword>
<dbReference type="Gene3D" id="2.40.70.10">
    <property type="entry name" value="Acid Proteases"/>
    <property type="match status" value="2"/>
</dbReference>
<name>A0A8T2SRX3_CERRI</name>
<feature type="signal peptide" evidence="6">
    <location>
        <begin position="1"/>
        <end position="25"/>
    </location>
</feature>
<dbReference type="InterPro" id="IPR034161">
    <property type="entry name" value="Pepsin-like_plant"/>
</dbReference>
<keyword evidence="5" id="KW-0325">Glycoprotein</keyword>
<dbReference type="PROSITE" id="PS51767">
    <property type="entry name" value="PEPTIDASE_A1"/>
    <property type="match status" value="1"/>
</dbReference>
<dbReference type="InterPro" id="IPR051708">
    <property type="entry name" value="Plant_Aspart_Prot_A1"/>
</dbReference>
<dbReference type="Pfam" id="PF14543">
    <property type="entry name" value="TAXi_N"/>
    <property type="match status" value="1"/>
</dbReference>
<evidence type="ECO:0000259" key="7">
    <source>
        <dbReference type="PROSITE" id="PS51767"/>
    </source>
</evidence>
<accession>A0A8T2SRX3</accession>
<dbReference type="InterPro" id="IPR033121">
    <property type="entry name" value="PEPTIDASE_A1"/>
</dbReference>
<keyword evidence="2" id="KW-0645">Protease</keyword>
<organism evidence="8 9">
    <name type="scientific">Ceratopteris richardii</name>
    <name type="common">Triangle waterfern</name>
    <dbReference type="NCBI Taxonomy" id="49495"/>
    <lineage>
        <taxon>Eukaryota</taxon>
        <taxon>Viridiplantae</taxon>
        <taxon>Streptophyta</taxon>
        <taxon>Embryophyta</taxon>
        <taxon>Tracheophyta</taxon>
        <taxon>Polypodiopsida</taxon>
        <taxon>Polypodiidae</taxon>
        <taxon>Polypodiales</taxon>
        <taxon>Pteridineae</taxon>
        <taxon>Pteridaceae</taxon>
        <taxon>Parkerioideae</taxon>
        <taxon>Ceratopteris</taxon>
    </lineage>
</organism>
<dbReference type="PANTHER" id="PTHR47967">
    <property type="entry name" value="OS07G0603500 PROTEIN-RELATED"/>
    <property type="match status" value="1"/>
</dbReference>
<dbReference type="GO" id="GO:0004190">
    <property type="term" value="F:aspartic-type endopeptidase activity"/>
    <property type="evidence" value="ECO:0007669"/>
    <property type="project" value="UniProtKB-KW"/>
</dbReference>
<evidence type="ECO:0000256" key="1">
    <source>
        <dbReference type="ARBA" id="ARBA00007447"/>
    </source>
</evidence>
<dbReference type="OrthoDB" id="2747330at2759"/>
<dbReference type="PANTHER" id="PTHR47967:SF60">
    <property type="entry name" value="PROTEIN ASPARTIC PROTEASE IN GUARD CELL 1-LIKE"/>
    <property type="match status" value="1"/>
</dbReference>
<dbReference type="Proteomes" id="UP000825935">
    <property type="component" value="Chromosome 18"/>
</dbReference>
<gene>
    <name evidence="8" type="ORF">KP509_18G058900</name>
</gene>
<dbReference type="OMA" id="SVYVPDH"/>
<keyword evidence="4" id="KW-0378">Hydrolase</keyword>
<evidence type="ECO:0000313" key="9">
    <source>
        <dbReference type="Proteomes" id="UP000825935"/>
    </source>
</evidence>
<dbReference type="InterPro" id="IPR032861">
    <property type="entry name" value="TAXi_N"/>
</dbReference>
<comment type="similarity">
    <text evidence="1">Belongs to the peptidase A1 family.</text>
</comment>
<dbReference type="CDD" id="cd05476">
    <property type="entry name" value="pepsin_A_like_plant"/>
    <property type="match status" value="1"/>
</dbReference>
<dbReference type="SUPFAM" id="SSF50630">
    <property type="entry name" value="Acid proteases"/>
    <property type="match status" value="1"/>
</dbReference>
<evidence type="ECO:0000256" key="5">
    <source>
        <dbReference type="ARBA" id="ARBA00023180"/>
    </source>
</evidence>
<protein>
    <recommendedName>
        <fullName evidence="7">Peptidase A1 domain-containing protein</fullName>
    </recommendedName>
</protein>
<dbReference type="GO" id="GO:0006508">
    <property type="term" value="P:proteolysis"/>
    <property type="evidence" value="ECO:0007669"/>
    <property type="project" value="UniProtKB-KW"/>
</dbReference>
<evidence type="ECO:0000256" key="6">
    <source>
        <dbReference type="SAM" id="SignalP"/>
    </source>
</evidence>